<evidence type="ECO:0000313" key="3">
    <source>
        <dbReference type="Proteomes" id="UP000322000"/>
    </source>
</evidence>
<dbReference type="InterPro" id="IPR043504">
    <property type="entry name" value="Peptidase_S1_PA_chymotrypsin"/>
</dbReference>
<evidence type="ECO:0000313" key="4">
    <source>
        <dbReference type="RefSeq" id="XP_026740455.1"/>
    </source>
</evidence>
<keyword evidence="3" id="KW-1185">Reference proteome</keyword>
<dbReference type="InterPro" id="IPR051333">
    <property type="entry name" value="CLIP_Serine_Protease"/>
</dbReference>
<feature type="chain" id="PRO_5028919622" evidence="1">
    <location>
        <begin position="23"/>
        <end position="469"/>
    </location>
</feature>
<dbReference type="OrthoDB" id="6924245at2759"/>
<feature type="signal peptide" evidence="1">
    <location>
        <begin position="1"/>
        <end position="22"/>
    </location>
</feature>
<proteinExistence type="predicted"/>
<dbReference type="PANTHER" id="PTHR24260">
    <property type="match status" value="1"/>
</dbReference>
<dbReference type="Proteomes" id="UP000322000">
    <property type="component" value="Chromosome 18"/>
</dbReference>
<dbReference type="GeneID" id="113502903"/>
<feature type="domain" description="Peptidase S1" evidence="2">
    <location>
        <begin position="38"/>
        <end position="277"/>
    </location>
</feature>
<name>A0A7E5WI62_TRINI</name>
<dbReference type="SUPFAM" id="SSF50494">
    <property type="entry name" value="Trypsin-like serine proteases"/>
    <property type="match status" value="1"/>
</dbReference>
<sequence>MTRIKCFVIFIVIANQLNLSVAVMWERLHCASDSTQEMPEGIVSDIGRFPWLGIVQHSFYVAGKTHFAVTGAVLVHPAFAIAPAEDIAKISPDQLINNTKLILWGSKDLKYALDVKDVMLHPQYHEKVTFATIALLDLVAWGENEISEWRAPVLPICMPVKGFGTFDDIFAVKMTDVDGNMQKEIIRMNYIDDRDCAEFYYRAGLTYGKMTPVNPICAVSQFSSKPCVWDGGTALITRQSWGFWKLLGFAVRGPGCGAPTRFLNVHDYLPWINDVITDIPLADFKDTYKLGLRRVSPIKLVMYKANMNVPKSQGQCDKKSRGGVLYKDSSELVINRNFVQGFFFLVISQIAEFLCAEVSLDVNSQTNAAVWLEHNCHHDSMGLGIGQDNPSDRTKASCFIYYKTSAFVEFRFFFSFKAVIEVAMYGTDHMERLIPNPFMSSQHTTPWWPTPKRMRFNYFVPENVWWYSM</sequence>
<reference evidence="4" key="1">
    <citation type="submission" date="2025-08" db="UniProtKB">
        <authorList>
            <consortium name="RefSeq"/>
        </authorList>
    </citation>
    <scope>IDENTIFICATION</scope>
</reference>
<protein>
    <submittedName>
        <fullName evidence="4">Uncharacterized protein LOC113502903 isoform X1</fullName>
    </submittedName>
</protein>
<dbReference type="PROSITE" id="PS50240">
    <property type="entry name" value="TRYPSIN_DOM"/>
    <property type="match status" value="1"/>
</dbReference>
<evidence type="ECO:0000256" key="1">
    <source>
        <dbReference type="SAM" id="SignalP"/>
    </source>
</evidence>
<dbReference type="InParanoid" id="A0A7E5WI62"/>
<dbReference type="AlphaFoldDB" id="A0A7E5WI62"/>
<accession>A0A7E5WI62</accession>
<dbReference type="InterPro" id="IPR009003">
    <property type="entry name" value="Peptidase_S1_PA"/>
</dbReference>
<dbReference type="PANTHER" id="PTHR24260:SF136">
    <property type="entry name" value="GH08193P-RELATED"/>
    <property type="match status" value="1"/>
</dbReference>
<dbReference type="GO" id="GO:0006508">
    <property type="term" value="P:proteolysis"/>
    <property type="evidence" value="ECO:0007669"/>
    <property type="project" value="InterPro"/>
</dbReference>
<dbReference type="KEGG" id="tnl:113502903"/>
<organism evidence="3 4">
    <name type="scientific">Trichoplusia ni</name>
    <name type="common">Cabbage looper</name>
    <dbReference type="NCBI Taxonomy" id="7111"/>
    <lineage>
        <taxon>Eukaryota</taxon>
        <taxon>Metazoa</taxon>
        <taxon>Ecdysozoa</taxon>
        <taxon>Arthropoda</taxon>
        <taxon>Hexapoda</taxon>
        <taxon>Insecta</taxon>
        <taxon>Pterygota</taxon>
        <taxon>Neoptera</taxon>
        <taxon>Endopterygota</taxon>
        <taxon>Lepidoptera</taxon>
        <taxon>Glossata</taxon>
        <taxon>Ditrysia</taxon>
        <taxon>Noctuoidea</taxon>
        <taxon>Noctuidae</taxon>
        <taxon>Plusiinae</taxon>
        <taxon>Trichoplusia</taxon>
    </lineage>
</organism>
<keyword evidence="1" id="KW-0732">Signal</keyword>
<gene>
    <name evidence="4" type="primary">LOC113502903</name>
</gene>
<dbReference type="RefSeq" id="XP_026740455.1">
    <property type="nucleotide sequence ID" value="XM_026884654.1"/>
</dbReference>
<dbReference type="GO" id="GO:0004252">
    <property type="term" value="F:serine-type endopeptidase activity"/>
    <property type="evidence" value="ECO:0007669"/>
    <property type="project" value="InterPro"/>
</dbReference>
<dbReference type="InterPro" id="IPR001254">
    <property type="entry name" value="Trypsin_dom"/>
</dbReference>
<dbReference type="Gene3D" id="2.40.10.10">
    <property type="entry name" value="Trypsin-like serine proteases"/>
    <property type="match status" value="1"/>
</dbReference>
<evidence type="ECO:0000259" key="2">
    <source>
        <dbReference type="PROSITE" id="PS50240"/>
    </source>
</evidence>
<dbReference type="SMART" id="SM00020">
    <property type="entry name" value="Tryp_SPc"/>
    <property type="match status" value="1"/>
</dbReference>
<dbReference type="Pfam" id="PF00089">
    <property type="entry name" value="Trypsin"/>
    <property type="match status" value="1"/>
</dbReference>